<organism evidence="5 6">
    <name type="scientific">Dactylosporangium vinaceum</name>
    <dbReference type="NCBI Taxonomy" id="53362"/>
    <lineage>
        <taxon>Bacteria</taxon>
        <taxon>Bacillati</taxon>
        <taxon>Actinomycetota</taxon>
        <taxon>Actinomycetes</taxon>
        <taxon>Micromonosporales</taxon>
        <taxon>Micromonosporaceae</taxon>
        <taxon>Dactylosporangium</taxon>
    </lineage>
</organism>
<dbReference type="PRINTS" id="PR00154">
    <property type="entry name" value="AMPBINDING"/>
</dbReference>
<dbReference type="InterPro" id="IPR010071">
    <property type="entry name" value="AA_adenyl_dom"/>
</dbReference>
<evidence type="ECO:0000256" key="3">
    <source>
        <dbReference type="ARBA" id="ARBA00022553"/>
    </source>
</evidence>
<dbReference type="InterPro" id="IPR045851">
    <property type="entry name" value="AMP-bd_C_sf"/>
</dbReference>
<dbReference type="InterPro" id="IPR020806">
    <property type="entry name" value="PKS_PP-bd"/>
</dbReference>
<protein>
    <submittedName>
        <fullName evidence="5">Non-ribosomal peptide synthetase</fullName>
    </submittedName>
</protein>
<accession>A0ABV5M3S7</accession>
<keyword evidence="2" id="KW-0596">Phosphopantetheine</keyword>
<keyword evidence="6" id="KW-1185">Reference proteome</keyword>
<proteinExistence type="predicted"/>
<dbReference type="Gene3D" id="3.30.559.30">
    <property type="entry name" value="Nonribosomal peptide synthetase, condensation domain"/>
    <property type="match status" value="1"/>
</dbReference>
<dbReference type="InterPro" id="IPR001242">
    <property type="entry name" value="Condensation_dom"/>
</dbReference>
<dbReference type="SUPFAM" id="SSF52777">
    <property type="entry name" value="CoA-dependent acyltransferases"/>
    <property type="match status" value="2"/>
</dbReference>
<dbReference type="Pfam" id="PF00501">
    <property type="entry name" value="AMP-binding"/>
    <property type="match status" value="1"/>
</dbReference>
<dbReference type="Proteomes" id="UP001589608">
    <property type="component" value="Unassembled WGS sequence"/>
</dbReference>
<dbReference type="Pfam" id="PF00550">
    <property type="entry name" value="PP-binding"/>
    <property type="match status" value="1"/>
</dbReference>
<dbReference type="SUPFAM" id="SSF47336">
    <property type="entry name" value="ACP-like"/>
    <property type="match status" value="1"/>
</dbReference>
<comment type="cofactor">
    <cofactor evidence="1">
        <name>pantetheine 4'-phosphate</name>
        <dbReference type="ChEBI" id="CHEBI:47942"/>
    </cofactor>
</comment>
<dbReference type="InterPro" id="IPR025110">
    <property type="entry name" value="AMP-bd_C"/>
</dbReference>
<dbReference type="PANTHER" id="PTHR45527:SF1">
    <property type="entry name" value="FATTY ACID SYNTHASE"/>
    <property type="match status" value="1"/>
</dbReference>
<dbReference type="SUPFAM" id="SSF56801">
    <property type="entry name" value="Acetyl-CoA synthetase-like"/>
    <property type="match status" value="1"/>
</dbReference>
<reference evidence="5 6" key="1">
    <citation type="submission" date="2024-09" db="EMBL/GenBank/DDBJ databases">
        <authorList>
            <person name="Sun Q."/>
            <person name="Mori K."/>
        </authorList>
    </citation>
    <scope>NUCLEOTIDE SEQUENCE [LARGE SCALE GENOMIC DNA]</scope>
    <source>
        <strain evidence="5 6">JCM 3307</strain>
    </source>
</reference>
<dbReference type="CDD" id="cd05930">
    <property type="entry name" value="A_NRPS"/>
    <property type="match status" value="1"/>
</dbReference>
<dbReference type="InterPro" id="IPR000873">
    <property type="entry name" value="AMP-dep_synth/lig_dom"/>
</dbReference>
<dbReference type="InterPro" id="IPR020459">
    <property type="entry name" value="AMP-binding"/>
</dbReference>
<evidence type="ECO:0000313" key="5">
    <source>
        <dbReference type="EMBL" id="MFB9443509.1"/>
    </source>
</evidence>
<dbReference type="NCBIfam" id="TIGR01733">
    <property type="entry name" value="AA-adenyl-dom"/>
    <property type="match status" value="1"/>
</dbReference>
<dbReference type="Gene3D" id="3.40.50.12780">
    <property type="entry name" value="N-terminal domain of ligase-like"/>
    <property type="match status" value="1"/>
</dbReference>
<dbReference type="InterPro" id="IPR009081">
    <property type="entry name" value="PP-bd_ACP"/>
</dbReference>
<dbReference type="Gene3D" id="3.30.300.30">
    <property type="match status" value="1"/>
</dbReference>
<feature type="domain" description="Carrier" evidence="4">
    <location>
        <begin position="939"/>
        <end position="1014"/>
    </location>
</feature>
<dbReference type="EMBL" id="JBHMCA010000021">
    <property type="protein sequence ID" value="MFB9443509.1"/>
    <property type="molecule type" value="Genomic_DNA"/>
</dbReference>
<dbReference type="InterPro" id="IPR023213">
    <property type="entry name" value="CAT-like_dom_sf"/>
</dbReference>
<evidence type="ECO:0000256" key="1">
    <source>
        <dbReference type="ARBA" id="ARBA00001957"/>
    </source>
</evidence>
<dbReference type="Gene3D" id="1.10.1200.10">
    <property type="entry name" value="ACP-like"/>
    <property type="match status" value="1"/>
</dbReference>
<dbReference type="PANTHER" id="PTHR45527">
    <property type="entry name" value="NONRIBOSOMAL PEPTIDE SYNTHETASE"/>
    <property type="match status" value="1"/>
</dbReference>
<dbReference type="CDD" id="cd19531">
    <property type="entry name" value="LCL_NRPS-like"/>
    <property type="match status" value="1"/>
</dbReference>
<evidence type="ECO:0000259" key="4">
    <source>
        <dbReference type="PROSITE" id="PS50075"/>
    </source>
</evidence>
<dbReference type="PROSITE" id="PS00455">
    <property type="entry name" value="AMP_BINDING"/>
    <property type="match status" value="1"/>
</dbReference>
<keyword evidence="3" id="KW-0597">Phosphoprotein</keyword>
<evidence type="ECO:0000256" key="2">
    <source>
        <dbReference type="ARBA" id="ARBA00022450"/>
    </source>
</evidence>
<dbReference type="InterPro" id="IPR042099">
    <property type="entry name" value="ANL_N_sf"/>
</dbReference>
<dbReference type="Pfam" id="PF00668">
    <property type="entry name" value="Condensation"/>
    <property type="match status" value="1"/>
</dbReference>
<name>A0ABV5M3S7_9ACTN</name>
<dbReference type="RefSeq" id="WP_223095589.1">
    <property type="nucleotide sequence ID" value="NZ_CP061913.1"/>
</dbReference>
<dbReference type="SMART" id="SM00823">
    <property type="entry name" value="PKS_PP"/>
    <property type="match status" value="1"/>
</dbReference>
<comment type="caution">
    <text evidence="5">The sequence shown here is derived from an EMBL/GenBank/DDBJ whole genome shotgun (WGS) entry which is preliminary data.</text>
</comment>
<dbReference type="Pfam" id="PF13193">
    <property type="entry name" value="AMP-binding_C"/>
    <property type="match status" value="1"/>
</dbReference>
<dbReference type="InterPro" id="IPR020845">
    <property type="entry name" value="AMP-binding_CS"/>
</dbReference>
<gene>
    <name evidence="5" type="ORF">ACFFTR_10485</name>
</gene>
<dbReference type="InterPro" id="IPR036736">
    <property type="entry name" value="ACP-like_sf"/>
</dbReference>
<sequence>MTIEAPLSYAQERLWFFEVLQPDNAAYNVHVVRRLRGPLDPGLVAAAIGLIADRHAPLRTRFEQRDGEPVQVIQPPSGLPVEILDLSGEPDPEAAARALVVERVNRHFDLAVAPLARAAVLRLGPDDHVLCVVMHHLISDGRSARLFAAELSTAYAALAAGAPVELPALPVQYHEFTTRQRARADLGIDNLEYWRGRLAGAPALELPLDRVRPEVPSTGGDGLLFHIDAAVADEFERLAQAERCTMFMAVLAAYQIVLGDLTGQDDISVGAAIERRPRLELEPLIGFFINTVVLRGDLSGDPTFRELLGRAREVCLGAYNHVDVPYERLIADPDIVRGSTRSALFQVMMVLHNEAEGDEEVVPGVATEYFESSFQQAKLDLSLDVWHTARSGLRVLIQFDTDLFERATAELFADRLARVIGAVTARPDTPLSRLDRTAPGERERLLALGRGPAGGAATDLVTAVREQARRTPDATAVSCGAATSTYRELDARAEHIAGRLRAAGVGPGAVVAVCLERSADLIATFIAAGRCGAAYLPLDPAYPPARREYMVADSRATHVVTGRADLDDGPAVAVERAVPHPDDLAYVIYTSGSTGQPKGVAVTHGAVAARVAWMRERYRIGAADRVVQFAATSFDTHVEEVWPALTAGAELVLLPSGEQLPDLLKADPGITVLDLPTAYWHELVADAVTWPAALRLQILGAEQVRPDAVARWREQFGGGAEPAVELLNTYGPTETTVIATAAALGAADTGRRPPIGRPIGDTSVYVVDDRLRLTGPGIPGELCIAGAGLARGYLHRPGATAERFVPDPYGPPGRRMYRTGDRARWRPDGTLEFLGRADGQLKVRGYRVEPGEVEARLAAHPQVEQAVVVVPPGTQELVAYVVGAIDDPDGLRPFAAAALPRWMVPARIVVLDRVPLTPGGKVDRRALPAPDRVRLEHVPPRTSAEELVAAVWCDVLGLDRAGAHDDFFEVGGHSLFATKVAARLRAAVGVEVPIRVIFSHTTLEELAIVVEDLLVADIDLLSDEEAAALLLPADGPA</sequence>
<dbReference type="PROSITE" id="PS50075">
    <property type="entry name" value="CARRIER"/>
    <property type="match status" value="1"/>
</dbReference>
<dbReference type="Gene3D" id="3.30.559.10">
    <property type="entry name" value="Chloramphenicol acetyltransferase-like domain"/>
    <property type="match status" value="1"/>
</dbReference>
<evidence type="ECO:0000313" key="6">
    <source>
        <dbReference type="Proteomes" id="UP001589608"/>
    </source>
</evidence>